<reference evidence="11" key="1">
    <citation type="journal article" date="2021" name="Proc. Natl. Acad. Sci. U.S.A.">
        <title>A Catalog of Tens of Thousands of Viruses from Human Metagenomes Reveals Hidden Associations with Chronic Diseases.</title>
        <authorList>
            <person name="Tisza M.J."/>
            <person name="Buck C.B."/>
        </authorList>
    </citation>
    <scope>NUCLEOTIDE SEQUENCE</scope>
    <source>
        <strain evidence="11">CtSH72</strain>
    </source>
</reference>
<dbReference type="SMART" id="SM01311">
    <property type="entry name" value="RPOL_N"/>
    <property type="match status" value="1"/>
</dbReference>
<evidence type="ECO:0000256" key="8">
    <source>
        <dbReference type="ARBA" id="ARBA00048552"/>
    </source>
</evidence>
<evidence type="ECO:0000256" key="2">
    <source>
        <dbReference type="ARBA" id="ARBA00012418"/>
    </source>
</evidence>
<dbReference type="GO" id="GO:0003899">
    <property type="term" value="F:DNA-directed RNA polymerase activity"/>
    <property type="evidence" value="ECO:0007669"/>
    <property type="project" value="UniProtKB-EC"/>
</dbReference>
<evidence type="ECO:0000259" key="10">
    <source>
        <dbReference type="SMART" id="SM01311"/>
    </source>
</evidence>
<evidence type="ECO:0000313" key="11">
    <source>
        <dbReference type="EMBL" id="DAE20533.1"/>
    </source>
</evidence>
<evidence type="ECO:0000256" key="9">
    <source>
        <dbReference type="RuleBase" id="RU003805"/>
    </source>
</evidence>
<dbReference type="SUPFAM" id="SSF56672">
    <property type="entry name" value="DNA/RNA polymerases"/>
    <property type="match status" value="1"/>
</dbReference>
<dbReference type="InterPro" id="IPR037159">
    <property type="entry name" value="RNA_POL_N_sf"/>
</dbReference>
<evidence type="ECO:0000256" key="6">
    <source>
        <dbReference type="ARBA" id="ARBA00023163"/>
    </source>
</evidence>
<dbReference type="GO" id="GO:0006351">
    <property type="term" value="P:DNA-templated transcription"/>
    <property type="evidence" value="ECO:0007669"/>
    <property type="project" value="InterPro"/>
</dbReference>
<dbReference type="Pfam" id="PF00940">
    <property type="entry name" value="RNA_pol"/>
    <property type="match status" value="1"/>
</dbReference>
<dbReference type="InterPro" id="IPR046950">
    <property type="entry name" value="DNA-dir_Rpol_C_phage-type"/>
</dbReference>
<comment type="catalytic activity">
    <reaction evidence="8 9">
        <text>RNA(n) + a ribonucleoside 5'-triphosphate = RNA(n+1) + diphosphate</text>
        <dbReference type="Rhea" id="RHEA:21248"/>
        <dbReference type="Rhea" id="RHEA-COMP:14527"/>
        <dbReference type="Rhea" id="RHEA-COMP:17342"/>
        <dbReference type="ChEBI" id="CHEBI:33019"/>
        <dbReference type="ChEBI" id="CHEBI:61557"/>
        <dbReference type="ChEBI" id="CHEBI:140395"/>
        <dbReference type="EC" id="2.7.7.6"/>
    </reaction>
</comment>
<feature type="domain" description="DNA-directed RNA polymerase N-terminal" evidence="10">
    <location>
        <begin position="5"/>
        <end position="339"/>
    </location>
</feature>
<dbReference type="PROSITE" id="PS00489">
    <property type="entry name" value="RNA_POL_PHAGE_2"/>
    <property type="match status" value="1"/>
</dbReference>
<dbReference type="PROSITE" id="PS00900">
    <property type="entry name" value="RNA_POL_PHAGE_1"/>
    <property type="match status" value="1"/>
</dbReference>
<keyword evidence="4 9" id="KW-0808">Transferase</keyword>
<dbReference type="Gene3D" id="1.10.287.280">
    <property type="match status" value="1"/>
</dbReference>
<evidence type="ECO:0000256" key="3">
    <source>
        <dbReference type="ARBA" id="ARBA00022478"/>
    </source>
</evidence>
<dbReference type="GO" id="GO:0003677">
    <property type="term" value="F:DNA binding"/>
    <property type="evidence" value="ECO:0007669"/>
    <property type="project" value="InterPro"/>
</dbReference>
<dbReference type="InterPro" id="IPR029262">
    <property type="entry name" value="RPOL_N"/>
</dbReference>
<evidence type="ECO:0000256" key="1">
    <source>
        <dbReference type="ARBA" id="ARBA00009493"/>
    </source>
</evidence>
<dbReference type="Gene3D" id="1.10.150.20">
    <property type="entry name" value="5' to 3' exonuclease, C-terminal subdomain"/>
    <property type="match status" value="1"/>
</dbReference>
<dbReference type="PANTHER" id="PTHR10102:SF0">
    <property type="entry name" value="DNA-DIRECTED RNA POLYMERASE, MITOCHONDRIAL"/>
    <property type="match status" value="1"/>
</dbReference>
<sequence>MPTLDDELKLEGEYRHMAMNKLKETLNNKEENGEASHTSMGSGLINHLFNNLASNMKVWLDDQLTPKRGVKPMYYWFLKYAHEQYEEEDEDTFISILCLSVLSNVINQVALPTDRSRPTLTNVGESTGRQIVDEVHLQEFLNYLQSEDYQAYINSPIFQNWLKTHNKKMFEFTNIPVGISRGLKMRNSDYYRRYYVKQVESKVLSANIPWSPKKFDKNVWFTLGSKLVEVLLYSTDLFELKSEGGEVDELHPTQAFLDIWQSNTDYALLHAYKTCPTIIPPKDWDEIDNGGYYGELAVFNNMLRLYRFQDGGYYYKQYMKRLKSADLASPMKALNAIQKTPWKIDKKVLKVAHEIVKLGGDRAGLPSTEPFPGLPKLHNPTEQELKEHKHKAYLQYKKEASRKGKMIRVLANIKTAERFKDYDRIYFPCNMDFRGRVYPIPSFSFQGDDLNKGLIQFADAPKVTDPSSERWFLIAGAEFAGIDKVSFADEIKWVKDNEQNILDTAADPIAMLDWWGNLDCPFEFLQFCFEYKEMIDYKAKNNGSIVGWSTGVPVAFDGTCSGLQHFSAILRDPVGAEAVNLKPSDKPQDIYGRVAEIVNQVLKYDSEHGTADEWDEDKNRLKLGTKTLAQLWLNFGVNRKVTKRSVMTLAYGSKQFGFRDQVLEDTIKPHMDEGIWTEANAPQAAGYMAKLIWNAVRKVVVKAVEGMEWLQKVARMICKNENVVQWTTPMGLLIHQPYLTNKVKTYRLRFAQTQKRIYVPYTLGDVDSRKQANAIAPNFIHSMDASHLQLTVCTAHDQGINHFAMIHDSYGTTVADAGVLFKTVRECFVKMYTEHDVLKEFAEEVSHLTEKELPDLPSKGSFDIKEVLSSLYAFH</sequence>
<dbReference type="Gene3D" id="1.10.1320.10">
    <property type="entry name" value="DNA-directed RNA polymerase, N-terminal domain"/>
    <property type="match status" value="1"/>
</dbReference>
<comment type="similarity">
    <text evidence="1 9">Belongs to the phage and mitochondrial RNA polymerase family.</text>
</comment>
<dbReference type="InterPro" id="IPR043502">
    <property type="entry name" value="DNA/RNA_pol_sf"/>
</dbReference>
<accession>A0A8S5QP56</accession>
<keyword evidence="7" id="KW-1195">Viral transcription</keyword>
<dbReference type="PANTHER" id="PTHR10102">
    <property type="entry name" value="DNA-DIRECTED RNA POLYMERASE, MITOCHONDRIAL"/>
    <property type="match status" value="1"/>
</dbReference>
<name>A0A8S5QP56_9CAUD</name>
<keyword evidence="3 9" id="KW-0240">DNA-directed RNA polymerase</keyword>
<evidence type="ECO:0000256" key="5">
    <source>
        <dbReference type="ARBA" id="ARBA00022695"/>
    </source>
</evidence>
<protein>
    <recommendedName>
        <fullName evidence="2 9">DNA-directed RNA polymerase</fullName>
        <ecNumber evidence="2 9">2.7.7.6</ecNumber>
    </recommendedName>
</protein>
<keyword evidence="6 9" id="KW-0804">Transcription</keyword>
<evidence type="ECO:0000256" key="7">
    <source>
        <dbReference type="ARBA" id="ARBA00023314"/>
    </source>
</evidence>
<dbReference type="GO" id="GO:0019083">
    <property type="term" value="P:viral transcription"/>
    <property type="evidence" value="ECO:0007669"/>
    <property type="project" value="UniProtKB-KW"/>
</dbReference>
<proteinExistence type="inferred from homology"/>
<organism evidence="11">
    <name type="scientific">Caudovirales sp. ctSH72</name>
    <dbReference type="NCBI Taxonomy" id="2826773"/>
    <lineage>
        <taxon>Viruses</taxon>
        <taxon>Duplodnaviria</taxon>
        <taxon>Heunggongvirae</taxon>
        <taxon>Uroviricota</taxon>
        <taxon>Caudoviricetes</taxon>
    </lineage>
</organism>
<dbReference type="EMBL" id="BK015697">
    <property type="protein sequence ID" value="DAE20533.1"/>
    <property type="molecule type" value="Genomic_DNA"/>
</dbReference>
<dbReference type="EC" id="2.7.7.6" evidence="2 9"/>
<dbReference type="GO" id="GO:0000428">
    <property type="term" value="C:DNA-directed RNA polymerase complex"/>
    <property type="evidence" value="ECO:0007669"/>
    <property type="project" value="UniProtKB-KW"/>
</dbReference>
<dbReference type="InterPro" id="IPR002092">
    <property type="entry name" value="DNA-dir_Rpol_phage-type"/>
</dbReference>
<keyword evidence="5 9" id="KW-0548">Nucleotidyltransferase</keyword>
<dbReference type="Gene3D" id="1.10.287.260">
    <property type="match status" value="1"/>
</dbReference>
<dbReference type="InterPro" id="IPR024075">
    <property type="entry name" value="DNA-dir_RNA_pol_helix_hairp_sf"/>
</dbReference>
<evidence type="ECO:0000256" key="4">
    <source>
        <dbReference type="ARBA" id="ARBA00022679"/>
    </source>
</evidence>
<comment type="function">
    <text evidence="9">DNA-dependent RNA polymerase catalyzes the transcription of DNA into RNA using the four ribonucleoside triphosphates as substrates.</text>
</comment>